<name>A0A426ZYX4_ENSVE</name>
<proteinExistence type="predicted"/>
<reference evidence="2 3" key="1">
    <citation type="journal article" date="2014" name="Agronomy (Basel)">
        <title>A Draft Genome Sequence for Ensete ventricosum, the Drought-Tolerant Tree Against Hunger.</title>
        <authorList>
            <person name="Harrison J."/>
            <person name="Moore K.A."/>
            <person name="Paszkiewicz K."/>
            <person name="Jones T."/>
            <person name="Grant M."/>
            <person name="Ambacheew D."/>
            <person name="Muzemil S."/>
            <person name="Studholme D.J."/>
        </authorList>
    </citation>
    <scope>NUCLEOTIDE SEQUENCE [LARGE SCALE GENOMIC DNA]</scope>
</reference>
<dbReference type="AlphaFoldDB" id="A0A426ZYX4"/>
<gene>
    <name evidence="2" type="ORF">B296_00033696</name>
</gene>
<organism evidence="2 3">
    <name type="scientific">Ensete ventricosum</name>
    <name type="common">Abyssinian banana</name>
    <name type="synonym">Musa ensete</name>
    <dbReference type="NCBI Taxonomy" id="4639"/>
    <lineage>
        <taxon>Eukaryota</taxon>
        <taxon>Viridiplantae</taxon>
        <taxon>Streptophyta</taxon>
        <taxon>Embryophyta</taxon>
        <taxon>Tracheophyta</taxon>
        <taxon>Spermatophyta</taxon>
        <taxon>Magnoliopsida</taxon>
        <taxon>Liliopsida</taxon>
        <taxon>Zingiberales</taxon>
        <taxon>Musaceae</taxon>
        <taxon>Ensete</taxon>
    </lineage>
</organism>
<evidence type="ECO:0000313" key="2">
    <source>
        <dbReference type="EMBL" id="RRT69164.1"/>
    </source>
</evidence>
<evidence type="ECO:0000313" key="3">
    <source>
        <dbReference type="Proteomes" id="UP000287651"/>
    </source>
</evidence>
<protein>
    <submittedName>
        <fullName evidence="2">Uncharacterized protein</fullName>
    </submittedName>
</protein>
<feature type="region of interest" description="Disordered" evidence="1">
    <location>
        <begin position="30"/>
        <end position="54"/>
    </location>
</feature>
<feature type="region of interest" description="Disordered" evidence="1">
    <location>
        <begin position="138"/>
        <end position="164"/>
    </location>
</feature>
<dbReference type="EMBL" id="AMZH03004439">
    <property type="protein sequence ID" value="RRT69164.1"/>
    <property type="molecule type" value="Genomic_DNA"/>
</dbReference>
<dbReference type="Proteomes" id="UP000287651">
    <property type="component" value="Unassembled WGS sequence"/>
</dbReference>
<accession>A0A426ZYX4</accession>
<sequence>MLFLQIQGLEKSPNPSIEINTKRFIQNKTEKSNLPSKPLFAKKSGFPPQDDRISDTHETITLRPAGVLVSDHDGLKGLTELLEVAAQRLALGLPRKAPDEDFRVRGIAEKGIREVEPGAGARRRSGCRTRPRVVKGHRTITLKNQNSSQKEATWKEAPDQPPKP</sequence>
<comment type="caution">
    <text evidence="2">The sequence shown here is derived from an EMBL/GenBank/DDBJ whole genome shotgun (WGS) entry which is preliminary data.</text>
</comment>
<feature type="compositionally biased region" description="Polar residues" evidence="1">
    <location>
        <begin position="141"/>
        <end position="151"/>
    </location>
</feature>
<evidence type="ECO:0000256" key="1">
    <source>
        <dbReference type="SAM" id="MobiDB-lite"/>
    </source>
</evidence>